<feature type="compositionally biased region" description="Acidic residues" evidence="1">
    <location>
        <begin position="18"/>
        <end position="39"/>
    </location>
</feature>
<evidence type="ECO:0000313" key="5">
    <source>
        <dbReference type="EMBL" id="CAF1611750.1"/>
    </source>
</evidence>
<gene>
    <name evidence="2" type="ORF">BJG266_LOCUS37213</name>
    <name evidence="3" type="ORF">BJG266_LOCUS37223</name>
    <name evidence="4" type="ORF">QVE165_LOCUS54147</name>
    <name evidence="5" type="ORF">QVE165_LOCUS54157</name>
</gene>
<reference evidence="3" key="1">
    <citation type="submission" date="2021-02" db="EMBL/GenBank/DDBJ databases">
        <authorList>
            <person name="Nowell W R."/>
        </authorList>
    </citation>
    <scope>NUCLEOTIDE SEQUENCE</scope>
</reference>
<comment type="caution">
    <text evidence="3">The sequence shown here is derived from an EMBL/GenBank/DDBJ whole genome shotgun (WGS) entry which is preliminary data.</text>
</comment>
<accession>A0A815KMF7</accession>
<sequence>MRRLQRLDLSRNLWASSSEEEEEEEEEDDDDDENDDDNDNNNHKALNNNNNNNVELNNNDLIINPMVTTFQGIQSTSFSSTDQHNIRLSYLPAYPSLQQATTAAAAAAAASATTTTTTAAAATTVAIEDDLLLANIPRQLLTHKQRYRYDELYNFQPSFEIIDQSIKNGFSSFFITKYRNLFVDLTRRLHINDAIVDYNYPRLLKCFDIMIDERLSYGLINKSFYDENRLPIEEYPIALEFFLQIDLNLFFMKTCSFRGAIARNSIIFDGIFCIQQPYATYSMTACRKSNCHFCFPTSMVRNRTQHYQPVIEFDLIEEHRFVSGYRSILNCPATCQTKNILYVLTCPCGKFDYIGYTSMSLDKRLAYHRKHGNRIIHEFLLGPKNILQVQTQPKSREMLVKDDMLLYRHSARCPVAMQLFLSCNPQYWPFVPMLNYYASDENRYYQLPAHIPADPTSPLGESVHRRSDCEAGTCMTDLPPMPFNRYTFSARQCAEQFQYFKNKRDYQPLNNNLDIYNAKIIAVLPNNCSTSLYRLLEVLFITHAQTKLNTLGHLDTYTMHQANNINHSRIRTDVITDRGDWCRSLHNLP</sequence>
<dbReference type="EMBL" id="CAJNOM010001533">
    <property type="protein sequence ID" value="CAF1611698.1"/>
    <property type="molecule type" value="Genomic_DNA"/>
</dbReference>
<dbReference type="OrthoDB" id="9997648at2759"/>
<dbReference type="EMBL" id="CAJNOI010001200">
    <property type="protein sequence ID" value="CAF1392821.1"/>
    <property type="molecule type" value="Genomic_DNA"/>
</dbReference>
<feature type="region of interest" description="Disordered" evidence="1">
    <location>
        <begin position="1"/>
        <end position="57"/>
    </location>
</feature>
<proteinExistence type="predicted"/>
<evidence type="ECO:0000313" key="6">
    <source>
        <dbReference type="Proteomes" id="UP000663832"/>
    </source>
</evidence>
<name>A0A815KMF7_9BILA</name>
<protein>
    <submittedName>
        <fullName evidence="3">Uncharacterized protein</fullName>
    </submittedName>
</protein>
<dbReference type="Proteomes" id="UP000663832">
    <property type="component" value="Unassembled WGS sequence"/>
</dbReference>
<evidence type="ECO:0000256" key="1">
    <source>
        <dbReference type="SAM" id="MobiDB-lite"/>
    </source>
</evidence>
<keyword evidence="6" id="KW-1185">Reference proteome</keyword>
<evidence type="ECO:0000313" key="4">
    <source>
        <dbReference type="EMBL" id="CAF1611698.1"/>
    </source>
</evidence>
<feature type="compositionally biased region" description="Low complexity" evidence="1">
    <location>
        <begin position="43"/>
        <end position="57"/>
    </location>
</feature>
<evidence type="ECO:0000313" key="3">
    <source>
        <dbReference type="EMBL" id="CAF1393003.1"/>
    </source>
</evidence>
<evidence type="ECO:0000313" key="2">
    <source>
        <dbReference type="EMBL" id="CAF1392821.1"/>
    </source>
</evidence>
<dbReference type="EMBL" id="CAJNOI010001201">
    <property type="protein sequence ID" value="CAF1393003.1"/>
    <property type="molecule type" value="Genomic_DNA"/>
</dbReference>
<dbReference type="Proteomes" id="UP000663877">
    <property type="component" value="Unassembled WGS sequence"/>
</dbReference>
<evidence type="ECO:0000313" key="7">
    <source>
        <dbReference type="Proteomes" id="UP000663877"/>
    </source>
</evidence>
<dbReference type="EMBL" id="CAJNOM010001534">
    <property type="protein sequence ID" value="CAF1611750.1"/>
    <property type="molecule type" value="Genomic_DNA"/>
</dbReference>
<organism evidence="3 7">
    <name type="scientific">Adineta steineri</name>
    <dbReference type="NCBI Taxonomy" id="433720"/>
    <lineage>
        <taxon>Eukaryota</taxon>
        <taxon>Metazoa</taxon>
        <taxon>Spiralia</taxon>
        <taxon>Gnathifera</taxon>
        <taxon>Rotifera</taxon>
        <taxon>Eurotatoria</taxon>
        <taxon>Bdelloidea</taxon>
        <taxon>Adinetida</taxon>
        <taxon>Adinetidae</taxon>
        <taxon>Adineta</taxon>
    </lineage>
</organism>
<dbReference type="AlphaFoldDB" id="A0A815KMF7"/>